<dbReference type="FunFam" id="1.10.340.30:FF:000002">
    <property type="entry name" value="Adenine DNA glycosylase"/>
    <property type="match status" value="1"/>
</dbReference>
<comment type="similarity">
    <text evidence="3">Belongs to the Nth/MutY family.</text>
</comment>
<dbReference type="GO" id="GO:0005634">
    <property type="term" value="C:nucleus"/>
    <property type="evidence" value="ECO:0007669"/>
    <property type="project" value="TreeGrafter"/>
</dbReference>
<dbReference type="SMART" id="SM00525">
    <property type="entry name" value="FES"/>
    <property type="match status" value="1"/>
</dbReference>
<dbReference type="Proteomes" id="UP000053558">
    <property type="component" value="Unassembled WGS sequence"/>
</dbReference>
<evidence type="ECO:0000256" key="13">
    <source>
        <dbReference type="ARBA" id="ARBA00023295"/>
    </source>
</evidence>
<keyword evidence="11" id="KW-0411">Iron-sulfur</keyword>
<evidence type="ECO:0000256" key="10">
    <source>
        <dbReference type="ARBA" id="ARBA00023004"/>
    </source>
</evidence>
<keyword evidence="6" id="KW-0004">4Fe-4S</keyword>
<dbReference type="GO" id="GO:0000701">
    <property type="term" value="F:purine-specific mismatch base pair DNA N-glycosylase activity"/>
    <property type="evidence" value="ECO:0007669"/>
    <property type="project" value="UniProtKB-EC"/>
</dbReference>
<dbReference type="Pfam" id="PF00730">
    <property type="entry name" value="HhH-GPD"/>
    <property type="match status" value="1"/>
</dbReference>
<dbReference type="AlphaFoldDB" id="A0A5M3MNL8"/>
<protein>
    <recommendedName>
        <fullName evidence="5">Adenine DNA glycosylase</fullName>
        <ecNumber evidence="4">3.2.2.31</ecNumber>
    </recommendedName>
</protein>
<dbReference type="SMART" id="SM00478">
    <property type="entry name" value="ENDO3c"/>
    <property type="match status" value="1"/>
</dbReference>
<dbReference type="SUPFAM" id="SSF48150">
    <property type="entry name" value="DNA-glycosylase"/>
    <property type="match status" value="1"/>
</dbReference>
<dbReference type="Gene3D" id="3.90.79.10">
    <property type="entry name" value="Nucleoside Triphosphate Pyrophosphohydrolase"/>
    <property type="match status" value="1"/>
</dbReference>
<comment type="catalytic activity">
    <reaction evidence="1">
        <text>Hydrolyzes free adenine bases from 7,8-dihydro-8-oxoguanine:adenine mismatched double-stranded DNA, leaving an apurinic site.</text>
        <dbReference type="EC" id="3.2.2.31"/>
    </reaction>
</comment>
<feature type="compositionally biased region" description="Acidic residues" evidence="14">
    <location>
        <begin position="12"/>
        <end position="24"/>
    </location>
</feature>
<dbReference type="PROSITE" id="PS01155">
    <property type="entry name" value="ENDONUCLEASE_III_2"/>
    <property type="match status" value="1"/>
</dbReference>
<dbReference type="OrthoDB" id="10248838at2759"/>
<evidence type="ECO:0000256" key="14">
    <source>
        <dbReference type="SAM" id="MobiDB-lite"/>
    </source>
</evidence>
<evidence type="ECO:0000256" key="6">
    <source>
        <dbReference type="ARBA" id="ARBA00022485"/>
    </source>
</evidence>
<feature type="compositionally biased region" description="Basic residues" evidence="14">
    <location>
        <begin position="38"/>
        <end position="53"/>
    </location>
</feature>
<accession>A0A5M3MNL8</accession>
<keyword evidence="9" id="KW-0378">Hydrolase</keyword>
<dbReference type="InterPro" id="IPR023170">
    <property type="entry name" value="HhH_base_excis_C"/>
</dbReference>
<dbReference type="InterPro" id="IPR015797">
    <property type="entry name" value="NUDIX_hydrolase-like_dom_sf"/>
</dbReference>
<reference evidence="17" key="1">
    <citation type="journal article" date="2012" name="Science">
        <title>The Paleozoic origin of enzymatic lignin decomposition reconstructed from 31 fungal genomes.</title>
        <authorList>
            <person name="Floudas D."/>
            <person name="Binder M."/>
            <person name="Riley R."/>
            <person name="Barry K."/>
            <person name="Blanchette R.A."/>
            <person name="Henrissat B."/>
            <person name="Martinez A.T."/>
            <person name="Otillar R."/>
            <person name="Spatafora J.W."/>
            <person name="Yadav J.S."/>
            <person name="Aerts A."/>
            <person name="Benoit I."/>
            <person name="Boyd A."/>
            <person name="Carlson A."/>
            <person name="Copeland A."/>
            <person name="Coutinho P.M."/>
            <person name="de Vries R.P."/>
            <person name="Ferreira P."/>
            <person name="Findley K."/>
            <person name="Foster B."/>
            <person name="Gaskell J."/>
            <person name="Glotzer D."/>
            <person name="Gorecki P."/>
            <person name="Heitman J."/>
            <person name="Hesse C."/>
            <person name="Hori C."/>
            <person name="Igarashi K."/>
            <person name="Jurgens J.A."/>
            <person name="Kallen N."/>
            <person name="Kersten P."/>
            <person name="Kohler A."/>
            <person name="Kuees U."/>
            <person name="Kumar T.K.A."/>
            <person name="Kuo A."/>
            <person name="LaButti K."/>
            <person name="Larrondo L.F."/>
            <person name="Lindquist E."/>
            <person name="Ling A."/>
            <person name="Lombard V."/>
            <person name="Lucas S."/>
            <person name="Lundell T."/>
            <person name="Martin R."/>
            <person name="McLaughlin D.J."/>
            <person name="Morgenstern I."/>
            <person name="Morin E."/>
            <person name="Murat C."/>
            <person name="Nagy L.G."/>
            <person name="Nolan M."/>
            <person name="Ohm R.A."/>
            <person name="Patyshakuliyeva A."/>
            <person name="Rokas A."/>
            <person name="Ruiz-Duenas F.J."/>
            <person name="Sabat G."/>
            <person name="Salamov A."/>
            <person name="Samejima M."/>
            <person name="Schmutz J."/>
            <person name="Slot J.C."/>
            <person name="St John F."/>
            <person name="Stenlid J."/>
            <person name="Sun H."/>
            <person name="Sun S."/>
            <person name="Syed K."/>
            <person name="Tsang A."/>
            <person name="Wiebenga A."/>
            <person name="Young D."/>
            <person name="Pisabarro A."/>
            <person name="Eastwood D.C."/>
            <person name="Martin F."/>
            <person name="Cullen D."/>
            <person name="Grigoriev I.V."/>
            <person name="Hibbett D.S."/>
        </authorList>
    </citation>
    <scope>NUCLEOTIDE SEQUENCE [LARGE SCALE GENOMIC DNA]</scope>
    <source>
        <strain evidence="17">RWD-64-598 SS2</strain>
    </source>
</reference>
<name>A0A5M3MNL8_CONPW</name>
<evidence type="ECO:0000313" key="17">
    <source>
        <dbReference type="Proteomes" id="UP000053558"/>
    </source>
</evidence>
<dbReference type="SUPFAM" id="SSF55811">
    <property type="entry name" value="Nudix"/>
    <property type="match status" value="1"/>
</dbReference>
<evidence type="ECO:0000259" key="15">
    <source>
        <dbReference type="SMART" id="SM00478"/>
    </source>
</evidence>
<keyword evidence="17" id="KW-1185">Reference proteome</keyword>
<dbReference type="GO" id="GO:0051539">
    <property type="term" value="F:4 iron, 4 sulfur cluster binding"/>
    <property type="evidence" value="ECO:0007669"/>
    <property type="project" value="UniProtKB-KW"/>
</dbReference>
<dbReference type="InterPro" id="IPR029119">
    <property type="entry name" value="MutY_C"/>
</dbReference>
<dbReference type="InterPro" id="IPR011257">
    <property type="entry name" value="DNA_glycosylase"/>
</dbReference>
<keyword evidence="13" id="KW-0326">Glycosidase</keyword>
<dbReference type="GO" id="GO:0032357">
    <property type="term" value="F:oxidized purine DNA binding"/>
    <property type="evidence" value="ECO:0007669"/>
    <property type="project" value="TreeGrafter"/>
</dbReference>
<dbReference type="GeneID" id="19205489"/>
<dbReference type="GO" id="GO:0006285">
    <property type="term" value="P:base-excision repair, AP site formation"/>
    <property type="evidence" value="ECO:0007669"/>
    <property type="project" value="UniProtKB-ARBA"/>
</dbReference>
<dbReference type="GO" id="GO:0006298">
    <property type="term" value="P:mismatch repair"/>
    <property type="evidence" value="ECO:0007669"/>
    <property type="project" value="TreeGrafter"/>
</dbReference>
<dbReference type="PANTHER" id="PTHR42944:SF1">
    <property type="entry name" value="ADENINE DNA GLYCOSYLASE"/>
    <property type="match status" value="1"/>
</dbReference>
<evidence type="ECO:0000256" key="2">
    <source>
        <dbReference type="ARBA" id="ARBA00001966"/>
    </source>
</evidence>
<evidence type="ECO:0000256" key="1">
    <source>
        <dbReference type="ARBA" id="ARBA00000843"/>
    </source>
</evidence>
<dbReference type="InterPro" id="IPR003651">
    <property type="entry name" value="Endonuclease3_FeS-loop_motif"/>
</dbReference>
<dbReference type="RefSeq" id="XP_007769620.1">
    <property type="nucleotide sequence ID" value="XM_007771430.1"/>
</dbReference>
<dbReference type="InterPro" id="IPR003265">
    <property type="entry name" value="HhH-GPD_domain"/>
</dbReference>
<feature type="domain" description="HhH-GPD" evidence="15">
    <location>
        <begin position="128"/>
        <end position="281"/>
    </location>
</feature>
<evidence type="ECO:0000256" key="5">
    <source>
        <dbReference type="ARBA" id="ARBA00022023"/>
    </source>
</evidence>
<keyword evidence="7" id="KW-0479">Metal-binding</keyword>
<evidence type="ECO:0000256" key="12">
    <source>
        <dbReference type="ARBA" id="ARBA00023204"/>
    </source>
</evidence>
<evidence type="ECO:0000256" key="8">
    <source>
        <dbReference type="ARBA" id="ARBA00022763"/>
    </source>
</evidence>
<evidence type="ECO:0000256" key="7">
    <source>
        <dbReference type="ARBA" id="ARBA00022723"/>
    </source>
</evidence>
<gene>
    <name evidence="16" type="ORF">CONPUDRAFT_166169</name>
</gene>
<dbReference type="CDD" id="cd00056">
    <property type="entry name" value="ENDO3c"/>
    <property type="match status" value="1"/>
</dbReference>
<dbReference type="InterPro" id="IPR004036">
    <property type="entry name" value="Endonuclease-III-like_CS2"/>
</dbReference>
<keyword evidence="8" id="KW-0227">DNA damage</keyword>
<sequence>MPARKRSRVSDSEDDYEAIDDDSDASYSAHAPKTSNRPGKRAKAKPAGKRTKTKSAVVEDAEESISSEPHAASLHVISSPEPLRAALLDWYNVVHDVRGMPWRKRYDPSLGAEERSQRAYEVWVSEIMLQQTQVATVIPYYNRWMEKFPTIEHLADADDETVKALWKGLGYYSRATRLHQGAQIAVKDFGGRLPTNAKEMEAKISGIGRYSAGAICSIAYNECAPVLDGNVHRLMSRLLALHSPPKSKQTLDVLWAGAEAMVKRAEHPGDINQALIELGSTVCKPRDPACSKCPLNKWCQGYRLTKEESMEDAPDIEELCTLCAPVTADEEVGSVTIYPMKAERKKAREEMDSVNVVEWRHKNTNERWFLLVRRPESGLLAGLQEFPSIPNISSTASKLAEAPYTLLEGLLSSPPRKQKAAQGDAQSPRITRVKPAGDVIHVFSHIRKTYRVQWVLLEGGSENGSRPPALLPRPTITNDAPSRGPESKKPKGKKNSVNASASQPAVIAQWVRLDEVENANISTGVLKIWKQVQSMWNWND</sequence>
<dbReference type="EC" id="3.2.2.31" evidence="4"/>
<dbReference type="PANTHER" id="PTHR42944">
    <property type="entry name" value="ADENINE DNA GLYCOSYLASE"/>
    <property type="match status" value="1"/>
</dbReference>
<comment type="caution">
    <text evidence="16">The sequence shown here is derived from an EMBL/GenBank/DDBJ whole genome shotgun (WGS) entry which is preliminary data.</text>
</comment>
<evidence type="ECO:0000256" key="11">
    <source>
        <dbReference type="ARBA" id="ARBA00023014"/>
    </source>
</evidence>
<evidence type="ECO:0000256" key="9">
    <source>
        <dbReference type="ARBA" id="ARBA00022801"/>
    </source>
</evidence>
<dbReference type="Gene3D" id="1.10.1670.10">
    <property type="entry name" value="Helix-hairpin-Helix base-excision DNA repair enzymes (C-terminal)"/>
    <property type="match status" value="1"/>
</dbReference>
<dbReference type="Gene3D" id="1.10.340.30">
    <property type="entry name" value="Hypothetical protein, domain 2"/>
    <property type="match status" value="1"/>
</dbReference>
<comment type="cofactor">
    <cofactor evidence="2">
        <name>[4Fe-4S] cluster</name>
        <dbReference type="ChEBI" id="CHEBI:49883"/>
    </cofactor>
</comment>
<organism evidence="16 17">
    <name type="scientific">Coniophora puteana (strain RWD-64-598)</name>
    <name type="common">Brown rot fungus</name>
    <dbReference type="NCBI Taxonomy" id="741705"/>
    <lineage>
        <taxon>Eukaryota</taxon>
        <taxon>Fungi</taxon>
        <taxon>Dikarya</taxon>
        <taxon>Basidiomycota</taxon>
        <taxon>Agaricomycotina</taxon>
        <taxon>Agaricomycetes</taxon>
        <taxon>Agaricomycetidae</taxon>
        <taxon>Boletales</taxon>
        <taxon>Coniophorineae</taxon>
        <taxon>Coniophoraceae</taxon>
        <taxon>Coniophora</taxon>
    </lineage>
</organism>
<feature type="region of interest" description="Disordered" evidence="14">
    <location>
        <begin position="1"/>
        <end position="70"/>
    </location>
</feature>
<dbReference type="GO" id="GO:0034039">
    <property type="term" value="F:8-oxo-7,8-dihydroguanine DNA N-glycosylase activity"/>
    <property type="evidence" value="ECO:0007669"/>
    <property type="project" value="TreeGrafter"/>
</dbReference>
<evidence type="ECO:0000256" key="3">
    <source>
        <dbReference type="ARBA" id="ARBA00008343"/>
    </source>
</evidence>
<feature type="region of interest" description="Disordered" evidence="14">
    <location>
        <begin position="463"/>
        <end position="501"/>
    </location>
</feature>
<dbReference type="GO" id="GO:0035485">
    <property type="term" value="F:adenine/guanine mispair binding"/>
    <property type="evidence" value="ECO:0007669"/>
    <property type="project" value="TreeGrafter"/>
</dbReference>
<dbReference type="InterPro" id="IPR044298">
    <property type="entry name" value="MIG/MutY"/>
</dbReference>
<evidence type="ECO:0000256" key="4">
    <source>
        <dbReference type="ARBA" id="ARBA00012045"/>
    </source>
</evidence>
<dbReference type="KEGG" id="cput:CONPUDRAFT_166169"/>
<keyword evidence="12" id="KW-0234">DNA repair</keyword>
<dbReference type="Pfam" id="PF14815">
    <property type="entry name" value="NUDIX_4"/>
    <property type="match status" value="1"/>
</dbReference>
<dbReference type="EMBL" id="JH711579">
    <property type="protein sequence ID" value="EIW80749.1"/>
    <property type="molecule type" value="Genomic_DNA"/>
</dbReference>
<keyword evidence="10" id="KW-0408">Iron</keyword>
<proteinExistence type="inferred from homology"/>
<dbReference type="GO" id="GO:0046872">
    <property type="term" value="F:metal ion binding"/>
    <property type="evidence" value="ECO:0007669"/>
    <property type="project" value="UniProtKB-KW"/>
</dbReference>
<evidence type="ECO:0000313" key="16">
    <source>
        <dbReference type="EMBL" id="EIW80749.1"/>
    </source>
</evidence>
<dbReference type="OMA" id="QQTRMET"/>